<evidence type="ECO:0000313" key="3">
    <source>
        <dbReference type="Proteomes" id="UP000499080"/>
    </source>
</evidence>
<feature type="region of interest" description="Disordered" evidence="1">
    <location>
        <begin position="1"/>
        <end position="28"/>
    </location>
</feature>
<sequence length="88" mass="9879">MSLKSSYNGRAARKKHSMSLGNRKTASSLQRSITAKDVMIFMEDPDLDMRRSNAPTVRNEIAAIFVEENGEPPANRDVCIAIAKEFHR</sequence>
<dbReference type="Proteomes" id="UP000499080">
    <property type="component" value="Unassembled WGS sequence"/>
</dbReference>
<gene>
    <name evidence="2" type="ORF">AVEN_15190_1</name>
</gene>
<dbReference type="EMBL" id="BGPR01013976">
    <property type="protein sequence ID" value="GBN63136.1"/>
    <property type="molecule type" value="Genomic_DNA"/>
</dbReference>
<protein>
    <submittedName>
        <fullName evidence="2">Uncharacterized protein</fullName>
    </submittedName>
</protein>
<feature type="compositionally biased region" description="Polar residues" evidence="1">
    <location>
        <begin position="19"/>
        <end position="28"/>
    </location>
</feature>
<name>A0A4Y2QIP6_ARAVE</name>
<reference evidence="2 3" key="1">
    <citation type="journal article" date="2019" name="Sci. Rep.">
        <title>Orb-weaving spider Araneus ventricosus genome elucidates the spidroin gene catalogue.</title>
        <authorList>
            <person name="Kono N."/>
            <person name="Nakamura H."/>
            <person name="Ohtoshi R."/>
            <person name="Moran D.A.P."/>
            <person name="Shinohara A."/>
            <person name="Yoshida Y."/>
            <person name="Fujiwara M."/>
            <person name="Mori M."/>
            <person name="Tomita M."/>
            <person name="Arakawa K."/>
        </authorList>
    </citation>
    <scope>NUCLEOTIDE SEQUENCE [LARGE SCALE GENOMIC DNA]</scope>
</reference>
<dbReference type="AlphaFoldDB" id="A0A4Y2QIP6"/>
<comment type="caution">
    <text evidence="2">The sequence shown here is derived from an EMBL/GenBank/DDBJ whole genome shotgun (WGS) entry which is preliminary data.</text>
</comment>
<evidence type="ECO:0000256" key="1">
    <source>
        <dbReference type="SAM" id="MobiDB-lite"/>
    </source>
</evidence>
<dbReference type="OrthoDB" id="7698527at2759"/>
<accession>A0A4Y2QIP6</accession>
<keyword evidence="3" id="KW-1185">Reference proteome</keyword>
<organism evidence="2 3">
    <name type="scientific">Araneus ventricosus</name>
    <name type="common">Orbweaver spider</name>
    <name type="synonym">Epeira ventricosa</name>
    <dbReference type="NCBI Taxonomy" id="182803"/>
    <lineage>
        <taxon>Eukaryota</taxon>
        <taxon>Metazoa</taxon>
        <taxon>Ecdysozoa</taxon>
        <taxon>Arthropoda</taxon>
        <taxon>Chelicerata</taxon>
        <taxon>Arachnida</taxon>
        <taxon>Araneae</taxon>
        <taxon>Araneomorphae</taxon>
        <taxon>Entelegynae</taxon>
        <taxon>Araneoidea</taxon>
        <taxon>Araneidae</taxon>
        <taxon>Araneus</taxon>
    </lineage>
</organism>
<evidence type="ECO:0000313" key="2">
    <source>
        <dbReference type="EMBL" id="GBN63136.1"/>
    </source>
</evidence>
<proteinExistence type="predicted"/>